<organism evidence="1 2">
    <name type="scientific">Trichoderma lentiforme</name>
    <dbReference type="NCBI Taxonomy" id="1567552"/>
    <lineage>
        <taxon>Eukaryota</taxon>
        <taxon>Fungi</taxon>
        <taxon>Dikarya</taxon>
        <taxon>Ascomycota</taxon>
        <taxon>Pezizomycotina</taxon>
        <taxon>Sordariomycetes</taxon>
        <taxon>Hypocreomycetidae</taxon>
        <taxon>Hypocreales</taxon>
        <taxon>Hypocreaceae</taxon>
        <taxon>Trichoderma</taxon>
    </lineage>
</organism>
<protein>
    <submittedName>
        <fullName evidence="1">Uncharacterized protein</fullName>
    </submittedName>
</protein>
<comment type="caution">
    <text evidence="1">The sequence shown here is derived from an EMBL/GenBank/DDBJ whole genome shotgun (WGS) entry which is preliminary data.</text>
</comment>
<reference evidence="1 2" key="1">
    <citation type="submission" date="2018-06" db="EMBL/GenBank/DDBJ databases">
        <title>Genome analysis of cellulolytic fungus Trichoderma lentiforme CFAM-422.</title>
        <authorList>
            <person name="Steindorff A.S."/>
            <person name="Formighieri E.F."/>
            <person name="Midorikawa G.E.O."/>
            <person name="Tamietti M.S."/>
            <person name="Ramos E.Z."/>
            <person name="Silva A.S."/>
            <person name="Bon E.P.S."/>
            <person name="Mendes T.D."/>
            <person name="Damaso M.C.T."/>
            <person name="Favaro L.C.L."/>
        </authorList>
    </citation>
    <scope>NUCLEOTIDE SEQUENCE [LARGE SCALE GENOMIC DNA]</scope>
    <source>
        <strain evidence="1 2">CFAM-422</strain>
    </source>
</reference>
<evidence type="ECO:0000313" key="1">
    <source>
        <dbReference type="EMBL" id="KAF3076630.1"/>
    </source>
</evidence>
<dbReference type="AlphaFoldDB" id="A0A9P4XPV9"/>
<gene>
    <name evidence="1" type="ORF">CFAM422_001694</name>
</gene>
<dbReference type="EMBL" id="QLNT01000002">
    <property type="protein sequence ID" value="KAF3076630.1"/>
    <property type="molecule type" value="Genomic_DNA"/>
</dbReference>
<sequence length="74" mass="8952">MNDPGLLYCYSWDVRRRENPVFGHYTWPMGPREERRVGLINKRLDFTAHINKRRNAQILTLIEFDHHPELFGRT</sequence>
<proteinExistence type="predicted"/>
<dbReference type="Proteomes" id="UP000801864">
    <property type="component" value="Unassembled WGS sequence"/>
</dbReference>
<keyword evidence="2" id="KW-1185">Reference proteome</keyword>
<evidence type="ECO:0000313" key="2">
    <source>
        <dbReference type="Proteomes" id="UP000801864"/>
    </source>
</evidence>
<name>A0A9P4XPV9_9HYPO</name>
<accession>A0A9P4XPV9</accession>